<name>A0ABS4TPJ7_9PSEU</name>
<evidence type="ECO:0000256" key="7">
    <source>
        <dbReference type="SAM" id="SignalP"/>
    </source>
</evidence>
<feature type="transmembrane region" description="Helical" evidence="6">
    <location>
        <begin position="134"/>
        <end position="164"/>
    </location>
</feature>
<dbReference type="EMBL" id="JAGINW010000001">
    <property type="protein sequence ID" value="MBP2325914.1"/>
    <property type="molecule type" value="Genomic_DNA"/>
</dbReference>
<evidence type="ECO:0000256" key="5">
    <source>
        <dbReference type="ARBA" id="ARBA00023136"/>
    </source>
</evidence>
<gene>
    <name evidence="8" type="ORF">JOF56_006299</name>
</gene>
<feature type="signal peptide" evidence="7">
    <location>
        <begin position="1"/>
        <end position="28"/>
    </location>
</feature>
<organism evidence="8 9">
    <name type="scientific">Kibdelosporangium banguiense</name>
    <dbReference type="NCBI Taxonomy" id="1365924"/>
    <lineage>
        <taxon>Bacteria</taxon>
        <taxon>Bacillati</taxon>
        <taxon>Actinomycetota</taxon>
        <taxon>Actinomycetes</taxon>
        <taxon>Pseudonocardiales</taxon>
        <taxon>Pseudonocardiaceae</taxon>
        <taxon>Kibdelosporangium</taxon>
    </lineage>
</organism>
<dbReference type="PANTHER" id="PTHR32196">
    <property type="entry name" value="ABC TRANSPORTER PERMEASE PROTEIN YPHD-RELATED-RELATED"/>
    <property type="match status" value="1"/>
</dbReference>
<evidence type="ECO:0000256" key="1">
    <source>
        <dbReference type="ARBA" id="ARBA00004651"/>
    </source>
</evidence>
<keyword evidence="5 6" id="KW-0472">Membrane</keyword>
<keyword evidence="9" id="KW-1185">Reference proteome</keyword>
<evidence type="ECO:0000313" key="9">
    <source>
        <dbReference type="Proteomes" id="UP001519332"/>
    </source>
</evidence>
<feature type="transmembrane region" description="Helical" evidence="6">
    <location>
        <begin position="184"/>
        <end position="201"/>
    </location>
</feature>
<comment type="subcellular location">
    <subcellularLocation>
        <location evidence="1">Cell membrane</location>
        <topology evidence="1">Multi-pass membrane protein</topology>
    </subcellularLocation>
</comment>
<keyword evidence="4 6" id="KW-1133">Transmembrane helix</keyword>
<evidence type="ECO:0000256" key="3">
    <source>
        <dbReference type="ARBA" id="ARBA00022692"/>
    </source>
</evidence>
<evidence type="ECO:0000313" key="8">
    <source>
        <dbReference type="EMBL" id="MBP2325914.1"/>
    </source>
</evidence>
<keyword evidence="3 6" id="KW-0812">Transmembrane</keyword>
<feature type="transmembrane region" description="Helical" evidence="6">
    <location>
        <begin position="102"/>
        <end position="122"/>
    </location>
</feature>
<dbReference type="PANTHER" id="PTHR32196:SF72">
    <property type="entry name" value="RIBOSE IMPORT PERMEASE PROTEIN RBSC"/>
    <property type="match status" value="1"/>
</dbReference>
<keyword evidence="7" id="KW-0732">Signal</keyword>
<evidence type="ECO:0000256" key="2">
    <source>
        <dbReference type="ARBA" id="ARBA00022475"/>
    </source>
</evidence>
<accession>A0ABS4TPJ7</accession>
<feature type="chain" id="PRO_5046346802" evidence="7">
    <location>
        <begin position="29"/>
        <end position="294"/>
    </location>
</feature>
<dbReference type="InterPro" id="IPR001851">
    <property type="entry name" value="ABC_transp_permease"/>
</dbReference>
<feature type="transmembrane region" description="Helical" evidence="6">
    <location>
        <begin position="38"/>
        <end position="63"/>
    </location>
</feature>
<feature type="transmembrane region" description="Helical" evidence="6">
    <location>
        <begin position="75"/>
        <end position="96"/>
    </location>
</feature>
<dbReference type="CDD" id="cd06579">
    <property type="entry name" value="TM_PBP1_transp_AraH_like"/>
    <property type="match status" value="1"/>
</dbReference>
<evidence type="ECO:0000256" key="6">
    <source>
        <dbReference type="SAM" id="Phobius"/>
    </source>
</evidence>
<feature type="transmembrane region" description="Helical" evidence="6">
    <location>
        <begin position="213"/>
        <end position="238"/>
    </location>
</feature>
<proteinExistence type="predicted"/>
<sequence length="294" mass="29882">MRPALLAAAICVLLLVFGHVLTSSVVFAAVAAATTAAVGLTFVVFAGGIDLSIGAVALLSAALSGDLVSRAGFSGPIAVFMALAIGVLCGLLNGLLVTRAGLPPFVATFGVLCVAGAVAAGLPKPVTNQGQWFAPWVVWTVAAVVIVIAHVLFAHTVLGFRVYFAGTNETAAEHWGISVAGVRLMTYAASGGLAALAGVMAPGSVKGPIDVELIALGAVVLGGATLSGKRGTLIGSLLGAVFLELTGTALRSVGMDCYWWQGVLGVVVVGVATVNARLDRRRRTMQWHDRTNNP</sequence>
<evidence type="ECO:0000256" key="4">
    <source>
        <dbReference type="ARBA" id="ARBA00022989"/>
    </source>
</evidence>
<keyword evidence="2" id="KW-1003">Cell membrane</keyword>
<feature type="transmembrane region" description="Helical" evidence="6">
    <location>
        <begin position="258"/>
        <end position="278"/>
    </location>
</feature>
<comment type="caution">
    <text evidence="8">The sequence shown here is derived from an EMBL/GenBank/DDBJ whole genome shotgun (WGS) entry which is preliminary data.</text>
</comment>
<dbReference type="Proteomes" id="UP001519332">
    <property type="component" value="Unassembled WGS sequence"/>
</dbReference>
<dbReference type="RefSeq" id="WP_209643046.1">
    <property type="nucleotide sequence ID" value="NZ_JAGINW010000001.1"/>
</dbReference>
<protein>
    <submittedName>
        <fullName evidence="8">Ribose/xylose/arabinose/galactoside ABC-type transport system permease subunit</fullName>
    </submittedName>
</protein>
<reference evidence="8 9" key="1">
    <citation type="submission" date="2021-03" db="EMBL/GenBank/DDBJ databases">
        <title>Sequencing the genomes of 1000 actinobacteria strains.</title>
        <authorList>
            <person name="Klenk H.-P."/>
        </authorList>
    </citation>
    <scope>NUCLEOTIDE SEQUENCE [LARGE SCALE GENOMIC DNA]</scope>
    <source>
        <strain evidence="8 9">DSM 46670</strain>
    </source>
</reference>
<dbReference type="Pfam" id="PF02653">
    <property type="entry name" value="BPD_transp_2"/>
    <property type="match status" value="1"/>
</dbReference>